<dbReference type="RefSeq" id="WP_144995441.1">
    <property type="nucleotide sequence ID" value="NZ_VNJK01000009.1"/>
</dbReference>
<feature type="transmembrane region" description="Helical" evidence="1">
    <location>
        <begin position="38"/>
        <end position="59"/>
    </location>
</feature>
<evidence type="ECO:0000313" key="2">
    <source>
        <dbReference type="EMBL" id="TVX85162.1"/>
    </source>
</evidence>
<reference evidence="2 3" key="1">
    <citation type="submission" date="2019-07" db="EMBL/GenBank/DDBJ databases">
        <authorList>
            <person name="Kim J."/>
        </authorList>
    </citation>
    <scope>NUCLEOTIDE SEQUENCE [LARGE SCALE GENOMIC DNA]</scope>
    <source>
        <strain evidence="2 3">N4</strain>
    </source>
</reference>
<protein>
    <submittedName>
        <fullName evidence="2">Spore cortex biosynthesis protein YabQ</fullName>
    </submittedName>
</protein>
<feature type="transmembrane region" description="Helical" evidence="1">
    <location>
        <begin position="6"/>
        <end position="26"/>
    </location>
</feature>
<name>A0A559IBU5_9BACL</name>
<evidence type="ECO:0000313" key="3">
    <source>
        <dbReference type="Proteomes" id="UP000318102"/>
    </source>
</evidence>
<keyword evidence="3" id="KW-1185">Reference proteome</keyword>
<dbReference type="AlphaFoldDB" id="A0A559IBU5"/>
<accession>A0A559IBU5</accession>
<feature type="transmembrane region" description="Helical" evidence="1">
    <location>
        <begin position="71"/>
        <end position="101"/>
    </location>
</feature>
<dbReference type="OrthoDB" id="1653819at2"/>
<dbReference type="InterPro" id="IPR019074">
    <property type="entry name" value="YabQ"/>
</dbReference>
<proteinExistence type="predicted"/>
<keyword evidence="1" id="KW-0472">Membrane</keyword>
<dbReference type="NCBIfam" id="TIGR02893">
    <property type="entry name" value="spore_yabQ"/>
    <property type="match status" value="1"/>
</dbReference>
<dbReference type="Pfam" id="PF09578">
    <property type="entry name" value="Spore_YabQ"/>
    <property type="match status" value="1"/>
</dbReference>
<dbReference type="Proteomes" id="UP000318102">
    <property type="component" value="Unassembled WGS sequence"/>
</dbReference>
<feature type="transmembrane region" description="Helical" evidence="1">
    <location>
        <begin position="113"/>
        <end position="134"/>
    </location>
</feature>
<organism evidence="2 3">
    <name type="scientific">Paenibacillus agilis</name>
    <dbReference type="NCBI Taxonomy" id="3020863"/>
    <lineage>
        <taxon>Bacteria</taxon>
        <taxon>Bacillati</taxon>
        <taxon>Bacillota</taxon>
        <taxon>Bacilli</taxon>
        <taxon>Bacillales</taxon>
        <taxon>Paenibacillaceae</taxon>
        <taxon>Paenibacillus</taxon>
    </lineage>
</organism>
<sequence length="222" mass="26090">MSLSLHSQWITMLFMFISGLTLGIAYDASRVVAGQLRFPRWTLPVMDILYWVAATWFVFHMLVKGNQGEFRFYVILGLAVGGWAYVVLFSRMTVAVVNWLVQAIKVIVRMIQKLLYITVFLPLKGVVFFIYYIFRILVKVAIFLGKVVLKCIQPLWWLLQWLLRPLVEPVWRRLGMTERLIRLKQYGGRRVSAASQLCRRATTWCAKCWNRLRNWPNRNNQA</sequence>
<keyword evidence="1" id="KW-1133">Transmembrane helix</keyword>
<evidence type="ECO:0000256" key="1">
    <source>
        <dbReference type="SAM" id="Phobius"/>
    </source>
</evidence>
<keyword evidence="1" id="KW-0812">Transmembrane</keyword>
<comment type="caution">
    <text evidence="2">The sequence shown here is derived from an EMBL/GenBank/DDBJ whole genome shotgun (WGS) entry which is preliminary data.</text>
</comment>
<gene>
    <name evidence="2" type="primary">yabQ</name>
    <name evidence="2" type="ORF">FPZ44_25745</name>
</gene>
<dbReference type="EMBL" id="VNJK01000009">
    <property type="protein sequence ID" value="TVX85162.1"/>
    <property type="molecule type" value="Genomic_DNA"/>
</dbReference>